<evidence type="ECO:0000313" key="2">
    <source>
        <dbReference type="EMBL" id="MBC5763567.1"/>
    </source>
</evidence>
<name>A0A923S3Y5_9BURK</name>
<evidence type="ECO:0000256" key="1">
    <source>
        <dbReference type="SAM" id="SignalP"/>
    </source>
</evidence>
<keyword evidence="3" id="KW-1185">Reference proteome</keyword>
<feature type="chain" id="PRO_5036859166" description="Copper resistance protein NlpE" evidence="1">
    <location>
        <begin position="23"/>
        <end position="148"/>
    </location>
</feature>
<gene>
    <name evidence="2" type="ORF">H8R02_03850</name>
</gene>
<evidence type="ECO:0008006" key="4">
    <source>
        <dbReference type="Google" id="ProtNLM"/>
    </source>
</evidence>
<dbReference type="EMBL" id="JACORU010000001">
    <property type="protein sequence ID" value="MBC5763567.1"/>
    <property type="molecule type" value="Genomic_DNA"/>
</dbReference>
<dbReference type="Proteomes" id="UP000596827">
    <property type="component" value="Unassembled WGS sequence"/>
</dbReference>
<accession>A0A923S3Y5</accession>
<sequence>MQAKKFLTALSAAIALAAPAWSQTHSDPEKKAAGTWYGEYQPAPRQALQRFVTTRAADGTFTLHARMYENGKVVAELKNRGLWGVSNGMYFTVTTEVNDLPTEARKPDVINAYLVQKLEGDEFEYMHVASGNRFRVKRVEAGSVRLPD</sequence>
<feature type="signal peptide" evidence="1">
    <location>
        <begin position="1"/>
        <end position="22"/>
    </location>
</feature>
<dbReference type="RefSeq" id="WP_187080009.1">
    <property type="nucleotide sequence ID" value="NZ_JACORU010000001.1"/>
</dbReference>
<keyword evidence="1" id="KW-0732">Signal</keyword>
<evidence type="ECO:0000313" key="3">
    <source>
        <dbReference type="Proteomes" id="UP000596827"/>
    </source>
</evidence>
<proteinExistence type="predicted"/>
<reference evidence="2" key="1">
    <citation type="submission" date="2020-08" db="EMBL/GenBank/DDBJ databases">
        <title>Ramlibacter sp. GTP1 16S ribosomal RNA gene genome sequencing and assembly.</title>
        <authorList>
            <person name="Kang M."/>
        </authorList>
    </citation>
    <scope>NUCLEOTIDE SEQUENCE</scope>
    <source>
        <strain evidence="2">GTP1</strain>
    </source>
</reference>
<protein>
    <recommendedName>
        <fullName evidence="4">Copper resistance protein NlpE</fullName>
    </recommendedName>
</protein>
<dbReference type="AlphaFoldDB" id="A0A923S3Y5"/>
<organism evidence="2 3">
    <name type="scientific">Ramlibacter albus</name>
    <dbReference type="NCBI Taxonomy" id="2079448"/>
    <lineage>
        <taxon>Bacteria</taxon>
        <taxon>Pseudomonadati</taxon>
        <taxon>Pseudomonadota</taxon>
        <taxon>Betaproteobacteria</taxon>
        <taxon>Burkholderiales</taxon>
        <taxon>Comamonadaceae</taxon>
        <taxon>Ramlibacter</taxon>
    </lineage>
</organism>
<comment type="caution">
    <text evidence="2">The sequence shown here is derived from an EMBL/GenBank/DDBJ whole genome shotgun (WGS) entry which is preliminary data.</text>
</comment>